<keyword evidence="2" id="KW-0677">Repeat</keyword>
<dbReference type="AlphaFoldDB" id="M5U346"/>
<comment type="caution">
    <text evidence="4">The sequence shown here is derived from an EMBL/GenBank/DDBJ whole genome shotgun (WGS) entry which is preliminary data.</text>
</comment>
<keyword evidence="3" id="KW-0012">Acyltransferase</keyword>
<reference evidence="4 5" key="1">
    <citation type="journal article" date="2013" name="Mar. Genomics">
        <title>Expression of sulfatases in Rhodopirellula baltica and the diversity of sulfatases in the genus Rhodopirellula.</title>
        <authorList>
            <person name="Wegner C.E."/>
            <person name="Richter-Heitmann T."/>
            <person name="Klindworth A."/>
            <person name="Klockow C."/>
            <person name="Richter M."/>
            <person name="Achstetter T."/>
            <person name="Glockner F.O."/>
            <person name="Harder J."/>
        </authorList>
    </citation>
    <scope>NUCLEOTIDE SEQUENCE [LARGE SCALE GENOMIC DNA]</scope>
    <source>
        <strain evidence="4 5">SM41</strain>
    </source>
</reference>
<organism evidence="4 5">
    <name type="scientific">Rhodopirellula sallentina SM41</name>
    <dbReference type="NCBI Taxonomy" id="1263870"/>
    <lineage>
        <taxon>Bacteria</taxon>
        <taxon>Pseudomonadati</taxon>
        <taxon>Planctomycetota</taxon>
        <taxon>Planctomycetia</taxon>
        <taxon>Pirellulales</taxon>
        <taxon>Pirellulaceae</taxon>
        <taxon>Rhodopirellula</taxon>
    </lineage>
</organism>
<dbReference type="PROSITE" id="PS00101">
    <property type="entry name" value="HEXAPEP_TRANSFERASES"/>
    <property type="match status" value="1"/>
</dbReference>
<keyword evidence="5" id="KW-1185">Reference proteome</keyword>
<dbReference type="Pfam" id="PF00132">
    <property type="entry name" value="Hexapep"/>
    <property type="match status" value="1"/>
</dbReference>
<evidence type="ECO:0000256" key="2">
    <source>
        <dbReference type="ARBA" id="ARBA00022737"/>
    </source>
</evidence>
<dbReference type="InterPro" id="IPR018357">
    <property type="entry name" value="Hexapep_transf_CS"/>
</dbReference>
<keyword evidence="1 4" id="KW-0808">Transferase</keyword>
<gene>
    <name evidence="4" type="ORF">RSSM_06299</name>
</gene>
<dbReference type="InterPro" id="IPR011004">
    <property type="entry name" value="Trimer_LpxA-like_sf"/>
</dbReference>
<evidence type="ECO:0000256" key="1">
    <source>
        <dbReference type="ARBA" id="ARBA00022679"/>
    </source>
</evidence>
<dbReference type="InterPro" id="IPR001451">
    <property type="entry name" value="Hexapep"/>
</dbReference>
<evidence type="ECO:0000313" key="4">
    <source>
        <dbReference type="EMBL" id="EMI52271.1"/>
    </source>
</evidence>
<dbReference type="Proteomes" id="UP000011885">
    <property type="component" value="Unassembled WGS sequence"/>
</dbReference>
<dbReference type="PATRIC" id="fig|1263870.3.peg.6673"/>
<dbReference type="Gene3D" id="2.160.10.10">
    <property type="entry name" value="Hexapeptide repeat proteins"/>
    <property type="match status" value="1"/>
</dbReference>
<dbReference type="RefSeq" id="WP_008688095.1">
    <property type="nucleotide sequence ID" value="NZ_ANOH01000442.1"/>
</dbReference>
<dbReference type="GO" id="GO:0016746">
    <property type="term" value="F:acyltransferase activity"/>
    <property type="evidence" value="ECO:0007669"/>
    <property type="project" value="UniProtKB-KW"/>
</dbReference>
<dbReference type="SUPFAM" id="SSF51161">
    <property type="entry name" value="Trimeric LpxA-like enzymes"/>
    <property type="match status" value="1"/>
</dbReference>
<dbReference type="InterPro" id="IPR051159">
    <property type="entry name" value="Hexapeptide_acetyltransf"/>
</dbReference>
<dbReference type="CDD" id="cd04647">
    <property type="entry name" value="LbH_MAT_like"/>
    <property type="match status" value="1"/>
</dbReference>
<accession>M5U346</accession>
<evidence type="ECO:0000313" key="5">
    <source>
        <dbReference type="Proteomes" id="UP000011885"/>
    </source>
</evidence>
<dbReference type="PANTHER" id="PTHR23416">
    <property type="entry name" value="SIALIC ACID SYNTHASE-RELATED"/>
    <property type="match status" value="1"/>
</dbReference>
<dbReference type="Pfam" id="PF14602">
    <property type="entry name" value="Hexapep_2"/>
    <property type="match status" value="1"/>
</dbReference>
<dbReference type="EMBL" id="ANOH01000442">
    <property type="protein sequence ID" value="EMI52271.1"/>
    <property type="molecule type" value="Genomic_DNA"/>
</dbReference>
<sequence>MRLLDSLLFRSKHLLGMTPMGRPDVVPPNRARRWIRSQDGCTIESDLRIQGHPESLERISVGKQCGIDKGCIFWIAADEDANPLLELGDRTYVGPYCFLGAYLPLTIGENTIIGSHSYLITANHQSARGTPVRDQGYDAAPIQIGRDVWIGCHTVILPGVTIGDHAVIGAGAVVNKDVPEGEKWAGVPAKKIGERV</sequence>
<protein>
    <submittedName>
        <fullName evidence="4">Hexapeptide repeat-containing transferase</fullName>
    </submittedName>
</protein>
<name>M5U346_9BACT</name>
<proteinExistence type="predicted"/>
<evidence type="ECO:0000256" key="3">
    <source>
        <dbReference type="ARBA" id="ARBA00023315"/>
    </source>
</evidence>